<proteinExistence type="predicted"/>
<name>A0A833QY52_9POAL</name>
<dbReference type="Proteomes" id="UP000623129">
    <property type="component" value="Unassembled WGS sequence"/>
</dbReference>
<feature type="domain" description="Vacuolar protein sorting-associated protein 13 VPS13 adaptor binding" evidence="3">
    <location>
        <begin position="1839"/>
        <end position="2262"/>
    </location>
</feature>
<dbReference type="PANTHER" id="PTHR16166:SF130">
    <property type="entry name" value="PROTEIN SORTING-ASSOCIATED PROTEIN, PUTATIVE (DUF1162)-RELATED"/>
    <property type="match status" value="1"/>
</dbReference>
<keyword evidence="2" id="KW-1133">Transmembrane helix</keyword>
<dbReference type="InterPro" id="IPR009543">
    <property type="entry name" value="VPS13_VAB"/>
</dbReference>
<gene>
    <name evidence="4" type="ORF">FCM35_KLT03185</name>
</gene>
<feature type="transmembrane region" description="Helical" evidence="2">
    <location>
        <begin position="406"/>
        <end position="430"/>
    </location>
</feature>
<dbReference type="EMBL" id="SWLB01000012">
    <property type="protein sequence ID" value="KAF3331779.1"/>
    <property type="molecule type" value="Genomic_DNA"/>
</dbReference>
<dbReference type="GO" id="GO:0045053">
    <property type="term" value="P:protein retention in Golgi apparatus"/>
    <property type="evidence" value="ECO:0007669"/>
    <property type="project" value="TreeGrafter"/>
</dbReference>
<dbReference type="OrthoDB" id="428159at2759"/>
<dbReference type="GO" id="GO:0006623">
    <property type="term" value="P:protein targeting to vacuole"/>
    <property type="evidence" value="ECO:0007669"/>
    <property type="project" value="TreeGrafter"/>
</dbReference>
<keyword evidence="2" id="KW-0812">Transmembrane</keyword>
<feature type="transmembrane region" description="Helical" evidence="2">
    <location>
        <begin position="321"/>
        <end position="339"/>
    </location>
</feature>
<evidence type="ECO:0000313" key="5">
    <source>
        <dbReference type="Proteomes" id="UP000623129"/>
    </source>
</evidence>
<dbReference type="Pfam" id="PF25036">
    <property type="entry name" value="VPS13_VAB"/>
    <property type="match status" value="1"/>
</dbReference>
<organism evidence="4 5">
    <name type="scientific">Carex littledalei</name>
    <dbReference type="NCBI Taxonomy" id="544730"/>
    <lineage>
        <taxon>Eukaryota</taxon>
        <taxon>Viridiplantae</taxon>
        <taxon>Streptophyta</taxon>
        <taxon>Embryophyta</taxon>
        <taxon>Tracheophyta</taxon>
        <taxon>Spermatophyta</taxon>
        <taxon>Magnoliopsida</taxon>
        <taxon>Liliopsida</taxon>
        <taxon>Poales</taxon>
        <taxon>Cyperaceae</taxon>
        <taxon>Cyperoideae</taxon>
        <taxon>Cariceae</taxon>
        <taxon>Carex</taxon>
        <taxon>Carex subgen. Euthyceras</taxon>
    </lineage>
</organism>
<evidence type="ECO:0000313" key="4">
    <source>
        <dbReference type="EMBL" id="KAF3331779.1"/>
    </source>
</evidence>
<sequence length="2913" mass="326624">MFFSDTFRAILASRLRPWLLAGQEPQLDLHVGFLTFQLKAANLSLDPSVLNSTLDDSSPFFFKELVLREVELRVSPWSIPSVDASVKSLNVVFALREVKPLSRRARSQDLVDKERKRLIASIDPEGALFHDLVENLSAQSPQKWLVAILKSTILRCSAIHFDEIQFHLHCDEAQIFTLKAQKLCLEPSHPSNTSLFKGFISSSITPGEKNNFLSITCPSLDFEIKDNTRIQQVVSFTGLSVLLKFQNLQLSAFVIKIAKLDCTLLFGSISSILLLLDKTTCQCSVEHNAGTRNGKELWCIASRRLRPRNVLYKSVDIVRTWQRYVSAYMVLLSMIGYHNEKILRKNCTKLQSTGNFRIKRNVSYQLAILNQLEEKIPIEAIAKGRRIARLRKSSDSRSNTNKSWVYLVRVPLLKILSLVWLLLGFILYIYRFLVRVFGTKLVDTGSFLDSFFDISRDLDTPLHYIIFLGELKFALFMSEGFDPEVAPLHLTVNSLIQINSSDSVRKSLFFGLGDLKLSSDRQNLVLWSDPACRDYLSDIGCGSSSSFGMLWSKWTQIIERYEEIDAGTTYEGPFFLCEINSTVYDYGLQQCNLVLGKLNLSLDLESVLLFYRVYLVYNKIFEGIQTSSGSSISVQPEQTRGSLLGSFKLFTERMMKLGSGFVPHKSLQIATLIEGPQIRVKLEKDWSAAAIPVSHFLLDLGIVEFLVTPLTENSRDSEMNMKYSYRRHASHECYFRLGKFGIEVEHLGVNHNSHVLGPASMNFNLSVTRDLLESLSCFEDHLSTALRGNVFGASAFLYLDEILTSFQAVQGILSVISSAYTSLHSENPIYSPCFTKRSRLVSTKDKKYEYAQLMMDTIIESEPVHIVLKHSRIDENVNVLKFGLGFSISKTQLRFSFSEEQMKATVDFSQVEALILDPTIGASESEKLHCFSLSKFLFGLELETEMHVNIELVRLFVADYRLNGLLGGSDQPLKILLLASDDCQSVKCEIQGGFIFLETSTLAEYANCLNACLLLVEAGRIKVSNSGTHVPFDSSPSQRQNELGSYLVREVEIDLSHFSLTLAVADETGVVQELNISADINLQVLNFGRKISYDVSCLSISKNSWARQITSQNNHPLAPHFRSDNSTSVQVLQVEELVQSPMLSHEGYILKEMSAYAEIEKIDLDREVSPTKLTSNWVGTAGFSGLDLNVSLSTIQMLLALSSPLDRVRNGRSHQESAAISDSDDQTQRDAADCKIPDGAIVAIMDLDQHMYMAIEAVETKFLVVGVLHYSIAGERALFKVRHHKRWRSEEQIISFSSLYRPEHNTSEICLSYNSGSGFVETSSSSTKPVSLWKMIPVQSRKIEEYDTNNDDVKSFNLVPEDAFHLVNCKSNLGIGFIDGVPEFVKKPGSAFRVKVLQNFLGEVPGTIGNAPSVDVRAENISLTILHDVSDARYEVPLVRGCITDWHVVTHSTFTKVRMLGSFNASVQYFDARKDEWKDVVSPVPSFFLFRYRFSSAGPMNGIPIRFFFGAKQMNIYVNEPSVDILLYLAGKLDLSGPYAVRQSAIFPNSCKIENQSGLSLLCHFPNNQDVIVPPRQASSFFLRHLAVLGSESSVLISLVKQGTFSTSPVLVSLEDTCIFAWRTRITSVDGSRSFPGPFVVVEVSKQCEEGLCLSVSPLLRLHNKSEFPIELRFARPNEPRDESAFVTLRSGDTIDESMGLFDAIDLSGGSRRALLSLALGNFLLSFKPIISEQHLEKYNLVSASADWSEDITGDKAVRVSGVLDKLNYKLRRAFGFNSFNSLFNCLSCPLSVEGMQVSDLHFLVHTVERNVPLQSPLDGGSNSEKNSTLPVALRMQREIFIYPTVQVFNFLQSAILVIIGENQTDLNAAKKSHNVGREAIIPCGSSSYFYVNPSIIYFSVTLMVNGSKCKPVDSGECVRRLGKRTTEIQYFDMELQFDTGKHSASLRFLRGEKGLLEVAVFTKYTLKNSSDLPLLCTPFYPKSLSRFGTETRSSHPEHEFLLHPASSVSWFAKSTEVYIRSADGRTSVVSIDMEALSAFTELCLEMEDSSRGNSLIAVLAVSVCPSSDHTVNLPAQVVHIVPRYVIANQSSEDVIVRQCYAEDDMDDIVVEAKKRVILLTRKTRIRGRETLFDSLLRGHKNGSDESQVFVQFSLKEARYCWSGPVCVKSIGRFFVKFRIPLDDTVTDGSDGPSRKSTKLASVHVVEENNSLVLKYTMPPDYALPYRIENRLPGSSIMYFQKDSTEVDMLDPGESAEYVWDDFNLPHKLVVRIVDMNLLREISIDKVCQWRPFFKMQNHRGLGLDLMSLRKGIFPTEKGRSDESLRQRPLEVGYEVDFDGLTRVLRVCERANFTKVDNSSRPFANVQLRWASAVFHLRETKSQSIDEAPQETTILVLNLAFMSVDSVMAYQQKYISTRIQSINAEERWNGASFGSILRRSRDYDASSNENILSISLVLSSTKSKIKQVEYLSLLLQPIDLKIDEETLMKLVPFWRSSLSDSSAPSQKYYFKHFEIHPIKITASFRPGISHTTYSSAQEALRSLLHTVVQVPPINNSVVELNGVLLNHALVTSRELLVKCAQHYSWYMLRAVYVAKGSKLLPPTFASIFDDSALSSLDIFFDPSDGSISLPGVTMGMFKFISKGIKSKGYGTKRYLGDIGKTIERAGSKALFAVVTEISDSVLRGAETNGFNGMVKGFHQGILRLAMEPSVLGLAIVDGGPDRKIKLVRSPGLDELYIEGYLQGMLDVSFKLEYLRVRVIDDQVILKNLPPSSTVIREIMENVKGFLISKGLLQGDPSAASRPIRQLHTEREWRLGPTMLTLCEHLFVSFAIRLLHKEATKVTGKLTWKGRKLIGDGREKPQGGKIWVVGGFLLSGVVAYVDGRLCRHIPNPIARRIVSGFLLSFLDRKDSQQS</sequence>
<keyword evidence="2" id="KW-0472">Membrane</keyword>
<evidence type="ECO:0000259" key="3">
    <source>
        <dbReference type="Pfam" id="PF25036"/>
    </source>
</evidence>
<accession>A0A833QY52</accession>
<feature type="region of interest" description="Disordered" evidence="1">
    <location>
        <begin position="1212"/>
        <end position="1231"/>
    </location>
</feature>
<dbReference type="PANTHER" id="PTHR16166">
    <property type="entry name" value="VACUOLAR PROTEIN SORTING-ASSOCIATED PROTEIN VPS13"/>
    <property type="match status" value="1"/>
</dbReference>
<comment type="caution">
    <text evidence="4">The sequence shown here is derived from an EMBL/GenBank/DDBJ whole genome shotgun (WGS) entry which is preliminary data.</text>
</comment>
<evidence type="ECO:0000256" key="1">
    <source>
        <dbReference type="SAM" id="MobiDB-lite"/>
    </source>
</evidence>
<evidence type="ECO:0000256" key="2">
    <source>
        <dbReference type="SAM" id="Phobius"/>
    </source>
</evidence>
<protein>
    <submittedName>
        <fullName evidence="4">Vacuolar protein sorting-associated protein 13a</fullName>
    </submittedName>
</protein>
<reference evidence="4" key="1">
    <citation type="submission" date="2020-01" db="EMBL/GenBank/DDBJ databases">
        <title>Genome sequence of Kobresia littledalei, the first chromosome-level genome in the family Cyperaceae.</title>
        <authorList>
            <person name="Qu G."/>
        </authorList>
    </citation>
    <scope>NUCLEOTIDE SEQUENCE</scope>
    <source>
        <strain evidence="4">C.B.Clarke</strain>
        <tissue evidence="4">Leaf</tissue>
    </source>
</reference>
<keyword evidence="5" id="KW-1185">Reference proteome</keyword>
<dbReference type="InterPro" id="IPR026847">
    <property type="entry name" value="VPS13"/>
</dbReference>